<protein>
    <submittedName>
        <fullName evidence="1">Uncharacterized protein</fullName>
    </submittedName>
</protein>
<keyword evidence="2" id="KW-1185">Reference proteome</keyword>
<evidence type="ECO:0000313" key="1">
    <source>
        <dbReference type="EMBL" id="MFD2275987.1"/>
    </source>
</evidence>
<organism evidence="1 2">
    <name type="scientific">Rubritalea spongiae</name>
    <dbReference type="NCBI Taxonomy" id="430797"/>
    <lineage>
        <taxon>Bacteria</taxon>
        <taxon>Pseudomonadati</taxon>
        <taxon>Verrucomicrobiota</taxon>
        <taxon>Verrucomicrobiia</taxon>
        <taxon>Verrucomicrobiales</taxon>
        <taxon>Rubritaleaceae</taxon>
        <taxon>Rubritalea</taxon>
    </lineage>
</organism>
<proteinExistence type="predicted"/>
<sequence>MDQITAQHRYLFNGHRELLTPEEAAAWRNLQVERMIALCEFPAVKELFRSRWINNDPNVLNLLRHGADTFLKKTLSRLEGQTQHCPECRALCRTSRAKICPECSHSWF</sequence>
<dbReference type="EMBL" id="JBHUJC010000018">
    <property type="protein sequence ID" value="MFD2275987.1"/>
    <property type="molecule type" value="Genomic_DNA"/>
</dbReference>
<name>A0ABW5E071_9BACT</name>
<comment type="caution">
    <text evidence="1">The sequence shown here is derived from an EMBL/GenBank/DDBJ whole genome shotgun (WGS) entry which is preliminary data.</text>
</comment>
<dbReference type="Proteomes" id="UP001597297">
    <property type="component" value="Unassembled WGS sequence"/>
</dbReference>
<reference evidence="2" key="1">
    <citation type="journal article" date="2019" name="Int. J. Syst. Evol. Microbiol.">
        <title>The Global Catalogue of Microorganisms (GCM) 10K type strain sequencing project: providing services to taxonomists for standard genome sequencing and annotation.</title>
        <authorList>
            <consortium name="The Broad Institute Genomics Platform"/>
            <consortium name="The Broad Institute Genome Sequencing Center for Infectious Disease"/>
            <person name="Wu L."/>
            <person name="Ma J."/>
        </authorList>
    </citation>
    <scope>NUCLEOTIDE SEQUENCE [LARGE SCALE GENOMIC DNA]</scope>
    <source>
        <strain evidence="2">JCM 16545</strain>
    </source>
</reference>
<dbReference type="RefSeq" id="WP_377095529.1">
    <property type="nucleotide sequence ID" value="NZ_JBHSJM010000001.1"/>
</dbReference>
<evidence type="ECO:0000313" key="2">
    <source>
        <dbReference type="Proteomes" id="UP001597297"/>
    </source>
</evidence>
<gene>
    <name evidence="1" type="ORF">ACFSQZ_05870</name>
</gene>
<accession>A0ABW5E071</accession>